<dbReference type="InterPro" id="IPR038482">
    <property type="entry name" value="Tp34-type_sf"/>
</dbReference>
<keyword evidence="2 3" id="KW-0732">Signal</keyword>
<dbReference type="AlphaFoldDB" id="A0A2X2E0L4"/>
<dbReference type="Proteomes" id="UP000251485">
    <property type="component" value="Unassembled WGS sequence"/>
</dbReference>
<dbReference type="Gene3D" id="2.60.40.2480">
    <property type="entry name" value="Periplasmic metal-binding protein Tp34-type"/>
    <property type="match status" value="1"/>
</dbReference>
<reference evidence="4 5" key="1">
    <citation type="submission" date="2018-06" db="EMBL/GenBank/DDBJ databases">
        <authorList>
            <consortium name="Pathogen Informatics"/>
            <person name="Doyle S."/>
        </authorList>
    </citation>
    <scope>NUCLEOTIDE SEQUENCE [LARGE SCALE GENOMIC DNA]</scope>
    <source>
        <strain evidence="4 5">NCTC10975</strain>
    </source>
</reference>
<accession>A0A2X2E0L4</accession>
<dbReference type="PIRSF" id="PIRSF017018">
    <property type="entry name" value="Tp34"/>
    <property type="match status" value="1"/>
</dbReference>
<evidence type="ECO:0000256" key="1">
    <source>
        <dbReference type="ARBA" id="ARBA00010013"/>
    </source>
</evidence>
<dbReference type="Pfam" id="PF10634">
    <property type="entry name" value="Iron_transport"/>
    <property type="match status" value="1"/>
</dbReference>
<organism evidence="4 5">
    <name type="scientific">Proteus mirabilis</name>
    <dbReference type="NCBI Taxonomy" id="584"/>
    <lineage>
        <taxon>Bacteria</taxon>
        <taxon>Pseudomonadati</taxon>
        <taxon>Pseudomonadota</taxon>
        <taxon>Gammaproteobacteria</taxon>
        <taxon>Enterobacterales</taxon>
        <taxon>Morganellaceae</taxon>
        <taxon>Proteus</taxon>
    </lineage>
</organism>
<evidence type="ECO:0000313" key="4">
    <source>
        <dbReference type="EMBL" id="SPZ00400.1"/>
    </source>
</evidence>
<sequence length="168" mass="18878">MNSRYVRALTLLSLIPTSVFALEYPVGQPIIKNGMEIQGVYLQPITMDTEEGHHAMKHLPADKADIHLEADIHAVEDNPNGFAEGDWIPYLTVEYTVTKLDAPEKKQQGTFMAMVASDGPHYGENLKLDGNGQYNVTYKIYPPSYNKDVVFWSSYRQRDGGSPLVRAF</sequence>
<dbReference type="InterPro" id="IPR018470">
    <property type="entry name" value="Metal-bd_Tp34-typ"/>
</dbReference>
<gene>
    <name evidence="4" type="primary">tpd</name>
    <name evidence="4" type="ORF">NCTC10975_03573</name>
</gene>
<dbReference type="EMBL" id="UAUE01000026">
    <property type="protein sequence ID" value="SPZ00400.1"/>
    <property type="molecule type" value="Genomic_DNA"/>
</dbReference>
<evidence type="ECO:0000256" key="2">
    <source>
        <dbReference type="ARBA" id="ARBA00022729"/>
    </source>
</evidence>
<feature type="signal peptide" evidence="3">
    <location>
        <begin position="1"/>
        <end position="21"/>
    </location>
</feature>
<feature type="chain" id="PRO_5015916200" evidence="3">
    <location>
        <begin position="22"/>
        <end position="168"/>
    </location>
</feature>
<comment type="similarity">
    <text evidence="1">Belongs to the UPF0423 family.</text>
</comment>
<proteinExistence type="inferred from homology"/>
<name>A0A2X2E0L4_PROMI</name>
<protein>
    <submittedName>
        <fullName evidence="4">Pathogen-specific membrane antigen</fullName>
    </submittedName>
</protein>
<evidence type="ECO:0000256" key="3">
    <source>
        <dbReference type="SAM" id="SignalP"/>
    </source>
</evidence>
<evidence type="ECO:0000313" key="5">
    <source>
        <dbReference type="Proteomes" id="UP000251485"/>
    </source>
</evidence>